<dbReference type="PANTHER" id="PTHR30055:SF183">
    <property type="entry name" value="NUCLEOID OCCLUSION FACTOR SLMA"/>
    <property type="match status" value="1"/>
</dbReference>
<dbReference type="SUPFAM" id="SSF46689">
    <property type="entry name" value="Homeodomain-like"/>
    <property type="match status" value="1"/>
</dbReference>
<evidence type="ECO:0000313" key="6">
    <source>
        <dbReference type="EMBL" id="PVE42718.1"/>
    </source>
</evidence>
<dbReference type="InterPro" id="IPR001647">
    <property type="entry name" value="HTH_TetR"/>
</dbReference>
<dbReference type="Proteomes" id="UP000037507">
    <property type="component" value="Unassembled WGS sequence"/>
</dbReference>
<accession>A0A2T7UDM5</accession>
<evidence type="ECO:0000259" key="5">
    <source>
        <dbReference type="PROSITE" id="PS50977"/>
    </source>
</evidence>
<dbReference type="InterPro" id="IPR050109">
    <property type="entry name" value="HTH-type_TetR-like_transc_reg"/>
</dbReference>
<dbReference type="PANTHER" id="PTHR30055">
    <property type="entry name" value="HTH-TYPE TRANSCRIPTIONAL REGULATOR RUTR"/>
    <property type="match status" value="1"/>
</dbReference>
<dbReference type="Gene3D" id="1.10.10.60">
    <property type="entry name" value="Homeodomain-like"/>
    <property type="match status" value="1"/>
</dbReference>
<keyword evidence="7" id="KW-1185">Reference proteome</keyword>
<dbReference type="Gene3D" id="1.10.357.10">
    <property type="entry name" value="Tetracycline Repressor, domain 2"/>
    <property type="match status" value="1"/>
</dbReference>
<comment type="caution">
    <text evidence="6">The sequence shown here is derived from an EMBL/GenBank/DDBJ whole genome shotgun (WGS) entry which is preliminary data.</text>
</comment>
<dbReference type="EMBL" id="LFYT02000011">
    <property type="protein sequence ID" value="PVE42718.1"/>
    <property type="molecule type" value="Genomic_DNA"/>
</dbReference>
<sequence>MTELAEPKRARGRPKKTEGERDDGNRRQALISAAAQLFHLKGYDATSTREIAAQVGMQAGSPFYHFGNKQDLLLAVMVEGMKQAIERQRAACAAQGKDLSAREQLRTLIRNQFDVLLGPDSDFIPVMLYEWRSLNDAQRQTITRIKDDYEAAWTPVLQALHDTGQLQAPVGLARLMIFGALNWSVQWYEAPSTTSPSSPTRRATLDELTESALQLFLPDRAAAAAT</sequence>
<protein>
    <submittedName>
        <fullName evidence="6">TetR family transcriptional regulator</fullName>
    </submittedName>
</protein>
<gene>
    <name evidence="6" type="ORF">H663_010485</name>
</gene>
<dbReference type="STRING" id="1293045.H663_08495"/>
<dbReference type="AlphaFoldDB" id="A0A2T7UDM5"/>
<dbReference type="InterPro" id="IPR009057">
    <property type="entry name" value="Homeodomain-like_sf"/>
</dbReference>
<evidence type="ECO:0000313" key="7">
    <source>
        <dbReference type="Proteomes" id="UP000037507"/>
    </source>
</evidence>
<dbReference type="Pfam" id="PF17932">
    <property type="entry name" value="TetR_C_24"/>
    <property type="match status" value="1"/>
</dbReference>
<proteinExistence type="predicted"/>
<dbReference type="GO" id="GO:0003700">
    <property type="term" value="F:DNA-binding transcription factor activity"/>
    <property type="evidence" value="ECO:0007669"/>
    <property type="project" value="TreeGrafter"/>
</dbReference>
<dbReference type="SUPFAM" id="SSF48498">
    <property type="entry name" value="Tetracyclin repressor-like, C-terminal domain"/>
    <property type="match status" value="1"/>
</dbReference>
<dbReference type="PRINTS" id="PR00455">
    <property type="entry name" value="HTHTETR"/>
</dbReference>
<dbReference type="Pfam" id="PF00440">
    <property type="entry name" value="TetR_N"/>
    <property type="match status" value="1"/>
</dbReference>
<dbReference type="PROSITE" id="PS50977">
    <property type="entry name" value="HTH_TETR_2"/>
    <property type="match status" value="1"/>
</dbReference>
<evidence type="ECO:0000256" key="4">
    <source>
        <dbReference type="SAM" id="MobiDB-lite"/>
    </source>
</evidence>
<evidence type="ECO:0000256" key="1">
    <source>
        <dbReference type="ARBA" id="ARBA00023054"/>
    </source>
</evidence>
<evidence type="ECO:0000256" key="3">
    <source>
        <dbReference type="PROSITE-ProRule" id="PRU00335"/>
    </source>
</evidence>
<name>A0A2T7UDM5_9BURK</name>
<keyword evidence="1" id="KW-0175">Coiled coil</keyword>
<dbReference type="RefSeq" id="WP_053172103.1">
    <property type="nucleotide sequence ID" value="NZ_LFYT02000011.1"/>
</dbReference>
<feature type="DNA-binding region" description="H-T-H motif" evidence="3">
    <location>
        <begin position="47"/>
        <end position="66"/>
    </location>
</feature>
<organism evidence="6 7">
    <name type="scientific">Limnohabitans planktonicus II-D5</name>
    <dbReference type="NCBI Taxonomy" id="1293045"/>
    <lineage>
        <taxon>Bacteria</taxon>
        <taxon>Pseudomonadati</taxon>
        <taxon>Pseudomonadota</taxon>
        <taxon>Betaproteobacteria</taxon>
        <taxon>Burkholderiales</taxon>
        <taxon>Comamonadaceae</taxon>
        <taxon>Limnohabitans</taxon>
    </lineage>
</organism>
<feature type="region of interest" description="Disordered" evidence="4">
    <location>
        <begin position="1"/>
        <end position="26"/>
    </location>
</feature>
<dbReference type="GO" id="GO:0000976">
    <property type="term" value="F:transcription cis-regulatory region binding"/>
    <property type="evidence" value="ECO:0007669"/>
    <property type="project" value="TreeGrafter"/>
</dbReference>
<evidence type="ECO:0000256" key="2">
    <source>
        <dbReference type="ARBA" id="ARBA00023125"/>
    </source>
</evidence>
<feature type="domain" description="HTH tetR-type" evidence="5">
    <location>
        <begin position="24"/>
        <end position="84"/>
    </location>
</feature>
<dbReference type="OrthoDB" id="9798857at2"/>
<dbReference type="InterPro" id="IPR041490">
    <property type="entry name" value="KstR2_TetR_C"/>
</dbReference>
<keyword evidence="2 3" id="KW-0238">DNA-binding</keyword>
<reference evidence="6" key="1">
    <citation type="submission" date="2017-04" db="EMBL/GenBank/DDBJ databases">
        <title>Unexpected and diverse lifestyles within the genus Limnohabitans.</title>
        <authorList>
            <person name="Kasalicky V."/>
            <person name="Mehrshad M."/>
            <person name="Andrei S.-A."/>
            <person name="Salcher M."/>
            <person name="Kratochvilova H."/>
            <person name="Simek K."/>
            <person name="Ghai R."/>
        </authorList>
    </citation>
    <scope>NUCLEOTIDE SEQUENCE [LARGE SCALE GENOMIC DNA]</scope>
    <source>
        <strain evidence="6">II-D5</strain>
    </source>
</reference>
<dbReference type="InterPro" id="IPR036271">
    <property type="entry name" value="Tet_transcr_reg_TetR-rel_C_sf"/>
</dbReference>